<organism evidence="7 8">
    <name type="scientific">Halobacterium hubeiense</name>
    <dbReference type="NCBI Taxonomy" id="1407499"/>
    <lineage>
        <taxon>Archaea</taxon>
        <taxon>Methanobacteriati</taxon>
        <taxon>Methanobacteriota</taxon>
        <taxon>Stenosarchaea group</taxon>
        <taxon>Halobacteria</taxon>
        <taxon>Halobacteriales</taxon>
        <taxon>Halobacteriaceae</taxon>
        <taxon>Halobacterium</taxon>
    </lineage>
</organism>
<dbReference type="InterPro" id="IPR003339">
    <property type="entry name" value="ABC/ECF_trnsptr_transmembrane"/>
</dbReference>
<accession>A0A0U5D105</accession>
<dbReference type="PANTHER" id="PTHR34857">
    <property type="entry name" value="SLL0384 PROTEIN"/>
    <property type="match status" value="1"/>
</dbReference>
<evidence type="ECO:0000256" key="1">
    <source>
        <dbReference type="ARBA" id="ARBA00004141"/>
    </source>
</evidence>
<proteinExistence type="predicted"/>
<feature type="transmembrane region" description="Helical" evidence="6">
    <location>
        <begin position="26"/>
        <end position="53"/>
    </location>
</feature>
<reference evidence="8" key="1">
    <citation type="journal article" date="2016" name="Environ. Microbiol.">
        <title>The complete genome of a viable archaeum isolated from 123-million-year-old rock salt.</title>
        <authorList>
            <person name="Jaakkola S.T."/>
            <person name="Pfeiffer F."/>
            <person name="Ravantti J.J."/>
            <person name="Guo Q."/>
            <person name="Liu Y."/>
            <person name="Chen X."/>
            <person name="Ma H."/>
            <person name="Yang C."/>
            <person name="Oksanen H.M."/>
            <person name="Bamford D.H."/>
        </authorList>
    </citation>
    <scope>NUCLEOTIDE SEQUENCE</scope>
    <source>
        <strain evidence="8">JI20-1</strain>
    </source>
</reference>
<dbReference type="Proteomes" id="UP000066737">
    <property type="component" value="Chromosome I"/>
</dbReference>
<dbReference type="CDD" id="cd16914">
    <property type="entry name" value="EcfT"/>
    <property type="match status" value="1"/>
</dbReference>
<protein>
    <submittedName>
        <fullName evidence="7">ABC-type transport system permease protein (Probable substrate biotin)</fullName>
    </submittedName>
</protein>
<keyword evidence="5 6" id="KW-0472">Membrane</keyword>
<dbReference type="EMBL" id="LN831302">
    <property type="protein sequence ID" value="CQH61850.1"/>
    <property type="molecule type" value="Genomic_DNA"/>
</dbReference>
<feature type="transmembrane region" description="Helical" evidence="6">
    <location>
        <begin position="65"/>
        <end position="88"/>
    </location>
</feature>
<evidence type="ECO:0000313" key="7">
    <source>
        <dbReference type="EMBL" id="CQH61850.1"/>
    </source>
</evidence>
<dbReference type="AlphaFoldDB" id="A0A0U5D105"/>
<dbReference type="Pfam" id="PF02361">
    <property type="entry name" value="CbiQ"/>
    <property type="match status" value="1"/>
</dbReference>
<dbReference type="OrthoDB" id="204634at2157"/>
<dbReference type="InterPro" id="IPR051611">
    <property type="entry name" value="ECF_transporter_component"/>
</dbReference>
<feature type="transmembrane region" description="Helical" evidence="6">
    <location>
        <begin position="94"/>
        <end position="115"/>
    </location>
</feature>
<comment type="subcellular location">
    <subcellularLocation>
        <location evidence="1">Membrane</location>
        <topology evidence="1">Multi-pass membrane protein</topology>
    </subcellularLocation>
</comment>
<dbReference type="STRING" id="1407499.HHUB_3564"/>
<keyword evidence="3 6" id="KW-0812">Transmembrane</keyword>
<evidence type="ECO:0000256" key="5">
    <source>
        <dbReference type="ARBA" id="ARBA00023136"/>
    </source>
</evidence>
<evidence type="ECO:0000256" key="2">
    <source>
        <dbReference type="ARBA" id="ARBA00022475"/>
    </source>
</evidence>
<keyword evidence="2" id="KW-1003">Cell membrane</keyword>
<dbReference type="GeneID" id="26660160"/>
<evidence type="ECO:0000256" key="4">
    <source>
        <dbReference type="ARBA" id="ARBA00022989"/>
    </source>
</evidence>
<gene>
    <name evidence="7" type="primary">bioN</name>
    <name evidence="7" type="ORF">HHUB_3564</name>
</gene>
<evidence type="ECO:0000256" key="3">
    <source>
        <dbReference type="ARBA" id="ARBA00022692"/>
    </source>
</evidence>
<evidence type="ECO:0000256" key="6">
    <source>
        <dbReference type="SAM" id="Phobius"/>
    </source>
</evidence>
<keyword evidence="4 6" id="KW-1133">Transmembrane helix</keyword>
<sequence>MTLAYRPGDGVLHALDPRAKLALQTAFALVAFAHTTPLGLALLTPLAVLAPYLADASPRAALGEFRVVLPFLVAGPVVTALTLGPPWIRPDAAVSAALASYRVVLVLLVAAAYVYSTPTRDSRAAVRWLLPGRVGQATGVGVALVFRFLPVLQSDIAGRRDAVNARLGSERPLRERIRLVAVGGLARALDRADRLSVALRARCFAWNPTPPPLAYRSRDWLATGAALALAAAALR</sequence>
<dbReference type="GO" id="GO:0005886">
    <property type="term" value="C:plasma membrane"/>
    <property type="evidence" value="ECO:0007669"/>
    <property type="project" value="UniProtKB-ARBA"/>
</dbReference>
<dbReference type="PANTHER" id="PTHR34857:SF2">
    <property type="entry name" value="SLL0384 PROTEIN"/>
    <property type="match status" value="1"/>
</dbReference>
<keyword evidence="8" id="KW-1185">Reference proteome</keyword>
<dbReference type="RefSeq" id="WP_059057881.1">
    <property type="nucleotide sequence ID" value="NZ_CEML01000001.1"/>
</dbReference>
<name>A0A0U5D105_9EURY</name>
<dbReference type="KEGG" id="hhb:Hhub_3564"/>
<evidence type="ECO:0000313" key="8">
    <source>
        <dbReference type="Proteomes" id="UP000066737"/>
    </source>
</evidence>